<proteinExistence type="predicted"/>
<protein>
    <submittedName>
        <fullName evidence="2">Uncharacterized protein</fullName>
    </submittedName>
</protein>
<dbReference type="OrthoDB" id="197586at2157"/>
<evidence type="ECO:0000313" key="2">
    <source>
        <dbReference type="EMBL" id="SEV93882.1"/>
    </source>
</evidence>
<evidence type="ECO:0000256" key="1">
    <source>
        <dbReference type="SAM" id="Phobius"/>
    </source>
</evidence>
<accession>A0A1I0MYJ4</accession>
<dbReference type="RefSeq" id="WP_049990517.1">
    <property type="nucleotide sequence ID" value="NZ_FOIS01000002.1"/>
</dbReference>
<keyword evidence="1" id="KW-0812">Transmembrane</keyword>
<sequence>MNTAIATLPSKVLYHGYDGTAGFTGFANEGTWIIFAVILVPVYIMLAAWFLGEPRDTKTGLLGVSYLVGLTTTMWVSMLVLTVLIGLLFYGGAPEPFSSVGPPS</sequence>
<keyword evidence="3" id="KW-1185">Reference proteome</keyword>
<evidence type="ECO:0000313" key="3">
    <source>
        <dbReference type="Proteomes" id="UP000183275"/>
    </source>
</evidence>
<dbReference type="Proteomes" id="UP000183275">
    <property type="component" value="Unassembled WGS sequence"/>
</dbReference>
<dbReference type="EMBL" id="FOIS01000002">
    <property type="protein sequence ID" value="SEV93882.1"/>
    <property type="molecule type" value="Genomic_DNA"/>
</dbReference>
<keyword evidence="1" id="KW-1133">Transmembrane helix</keyword>
<feature type="transmembrane region" description="Helical" evidence="1">
    <location>
        <begin position="64"/>
        <end position="90"/>
    </location>
</feature>
<reference evidence="3" key="1">
    <citation type="submission" date="2016-10" db="EMBL/GenBank/DDBJ databases">
        <authorList>
            <person name="Varghese N."/>
        </authorList>
    </citation>
    <scope>NUCLEOTIDE SEQUENCE [LARGE SCALE GENOMIC DNA]</scope>
    <source>
        <strain evidence="3">CGMCC 1.12284</strain>
    </source>
</reference>
<gene>
    <name evidence="2" type="ORF">SAMN05216285_1152</name>
</gene>
<dbReference type="eggNOG" id="arCOG10320">
    <property type="taxonomic scope" value="Archaea"/>
</dbReference>
<keyword evidence="1" id="KW-0472">Membrane</keyword>
<dbReference type="AlphaFoldDB" id="A0A1I0MYJ4"/>
<name>A0A1I0MYJ4_9EURY</name>
<organism evidence="2 3">
    <name type="scientific">Natrinema salifodinae</name>
    <dbReference type="NCBI Taxonomy" id="1202768"/>
    <lineage>
        <taxon>Archaea</taxon>
        <taxon>Methanobacteriati</taxon>
        <taxon>Methanobacteriota</taxon>
        <taxon>Stenosarchaea group</taxon>
        <taxon>Halobacteria</taxon>
        <taxon>Halobacteriales</taxon>
        <taxon>Natrialbaceae</taxon>
        <taxon>Natrinema</taxon>
    </lineage>
</organism>
<dbReference type="STRING" id="1202768.SAMN05216285_1152"/>
<feature type="transmembrane region" description="Helical" evidence="1">
    <location>
        <begin position="32"/>
        <end position="52"/>
    </location>
</feature>